<protein>
    <submittedName>
        <fullName evidence="1">Uncharacterized protein</fullName>
    </submittedName>
</protein>
<accession>A0A6A5VS70</accession>
<dbReference type="Proteomes" id="UP000800036">
    <property type="component" value="Unassembled WGS sequence"/>
</dbReference>
<dbReference type="AlphaFoldDB" id="A0A6A5VS70"/>
<reference evidence="1" key="1">
    <citation type="journal article" date="2020" name="Stud. Mycol.">
        <title>101 Dothideomycetes genomes: a test case for predicting lifestyles and emergence of pathogens.</title>
        <authorList>
            <person name="Haridas S."/>
            <person name="Albert R."/>
            <person name="Binder M."/>
            <person name="Bloem J."/>
            <person name="Labutti K."/>
            <person name="Salamov A."/>
            <person name="Andreopoulos B."/>
            <person name="Baker S."/>
            <person name="Barry K."/>
            <person name="Bills G."/>
            <person name="Bluhm B."/>
            <person name="Cannon C."/>
            <person name="Castanera R."/>
            <person name="Culley D."/>
            <person name="Daum C."/>
            <person name="Ezra D."/>
            <person name="Gonzalez J."/>
            <person name="Henrissat B."/>
            <person name="Kuo A."/>
            <person name="Liang C."/>
            <person name="Lipzen A."/>
            <person name="Lutzoni F."/>
            <person name="Magnuson J."/>
            <person name="Mondo S."/>
            <person name="Nolan M."/>
            <person name="Ohm R."/>
            <person name="Pangilinan J."/>
            <person name="Park H.-J."/>
            <person name="Ramirez L."/>
            <person name="Alfaro M."/>
            <person name="Sun H."/>
            <person name="Tritt A."/>
            <person name="Yoshinaga Y."/>
            <person name="Zwiers L.-H."/>
            <person name="Turgeon B."/>
            <person name="Goodwin S."/>
            <person name="Spatafora J."/>
            <person name="Crous P."/>
            <person name="Grigoriev I."/>
        </authorList>
    </citation>
    <scope>NUCLEOTIDE SEQUENCE</scope>
    <source>
        <strain evidence="1">CBS 107.79</strain>
    </source>
</reference>
<evidence type="ECO:0000313" key="1">
    <source>
        <dbReference type="EMBL" id="KAF1976097.1"/>
    </source>
</evidence>
<evidence type="ECO:0000313" key="2">
    <source>
        <dbReference type="Proteomes" id="UP000800036"/>
    </source>
</evidence>
<organism evidence="1 2">
    <name type="scientific">Bimuria novae-zelandiae CBS 107.79</name>
    <dbReference type="NCBI Taxonomy" id="1447943"/>
    <lineage>
        <taxon>Eukaryota</taxon>
        <taxon>Fungi</taxon>
        <taxon>Dikarya</taxon>
        <taxon>Ascomycota</taxon>
        <taxon>Pezizomycotina</taxon>
        <taxon>Dothideomycetes</taxon>
        <taxon>Pleosporomycetidae</taxon>
        <taxon>Pleosporales</taxon>
        <taxon>Massarineae</taxon>
        <taxon>Didymosphaeriaceae</taxon>
        <taxon>Bimuria</taxon>
    </lineage>
</organism>
<name>A0A6A5VS70_9PLEO</name>
<keyword evidence="2" id="KW-1185">Reference proteome</keyword>
<sequence length="117" mass="13698">MYPPLTVTDEDDEWHSYYWDHGLGEEYDTWTCFRIALCEEILTPFLAAFVKAAAQMKKLKSFKLWMPMDWHPYDVEAVDYDQYVSEEDSVRYAWGIAYVAAGVNKPDTMQELSPPDL</sequence>
<gene>
    <name evidence="1" type="ORF">BU23DRAFT_566278</name>
</gene>
<proteinExistence type="predicted"/>
<dbReference type="EMBL" id="ML976668">
    <property type="protein sequence ID" value="KAF1976097.1"/>
    <property type="molecule type" value="Genomic_DNA"/>
</dbReference>